<dbReference type="InterPro" id="IPR029214">
    <property type="entry name" value="CFAP144"/>
</dbReference>
<gene>
    <name evidence="7" type="ORF">HGM15179_003353</name>
</gene>
<evidence type="ECO:0000256" key="3">
    <source>
        <dbReference type="ARBA" id="ARBA00022490"/>
    </source>
</evidence>
<evidence type="ECO:0000313" key="7">
    <source>
        <dbReference type="EMBL" id="TRZ23786.1"/>
    </source>
</evidence>
<name>A0A8K1GU04_9PASS</name>
<comment type="caution">
    <text evidence="7">The sequence shown here is derived from an EMBL/GenBank/DDBJ whole genome shotgun (WGS) entry which is preliminary data.</text>
</comment>
<dbReference type="Pfam" id="PF14886">
    <property type="entry name" value="FAM183"/>
    <property type="match status" value="1"/>
</dbReference>
<dbReference type="AlphaFoldDB" id="A0A8K1GU04"/>
<evidence type="ECO:0000256" key="4">
    <source>
        <dbReference type="ARBA" id="ARBA00023212"/>
    </source>
</evidence>
<keyword evidence="5" id="KW-0966">Cell projection</keyword>
<dbReference type="EMBL" id="SWJQ01000064">
    <property type="protein sequence ID" value="TRZ23786.1"/>
    <property type="molecule type" value="Genomic_DNA"/>
</dbReference>
<reference evidence="7" key="1">
    <citation type="submission" date="2019-04" db="EMBL/GenBank/DDBJ databases">
        <title>Genome assembly of Zosterops borbonicus 15179.</title>
        <authorList>
            <person name="Leroy T."/>
            <person name="Anselmetti Y."/>
            <person name="Tilak M.-K."/>
            <person name="Nabholz B."/>
        </authorList>
    </citation>
    <scope>NUCLEOTIDE SEQUENCE</scope>
    <source>
        <strain evidence="7">HGM_15179</strain>
        <tissue evidence="7">Muscle</tissue>
    </source>
</reference>
<dbReference type="PANTHER" id="PTHR33865">
    <property type="entry name" value="PROTEIN FAM183B"/>
    <property type="match status" value="1"/>
</dbReference>
<evidence type="ECO:0000256" key="6">
    <source>
        <dbReference type="ARBA" id="ARBA00034777"/>
    </source>
</evidence>
<evidence type="ECO:0000256" key="5">
    <source>
        <dbReference type="ARBA" id="ARBA00023273"/>
    </source>
</evidence>
<evidence type="ECO:0000313" key="8">
    <source>
        <dbReference type="Proteomes" id="UP000796761"/>
    </source>
</evidence>
<comment type="similarity">
    <text evidence="6">Belongs to the CFAP144 family.</text>
</comment>
<dbReference type="PANTHER" id="PTHR33865:SF3">
    <property type="entry name" value="PROTEIN FAM183B"/>
    <property type="match status" value="1"/>
</dbReference>
<evidence type="ECO:0008006" key="9">
    <source>
        <dbReference type="Google" id="ProtNLM"/>
    </source>
</evidence>
<accession>A0A8K1GU04</accession>
<comment type="subcellular location">
    <subcellularLocation>
        <location evidence="1">Cell projection</location>
        <location evidence="1">Cilium</location>
    </subcellularLocation>
    <subcellularLocation>
        <location evidence="2">Cytoplasm</location>
        <location evidence="2">Cytoskeleton</location>
    </subcellularLocation>
</comment>
<protein>
    <recommendedName>
        <fullName evidence="9">Family with sequence similarity 183 member A</fullName>
    </recommendedName>
</protein>
<keyword evidence="3" id="KW-0963">Cytoplasm</keyword>
<sequence>MAAPPSGRGPPDMRENRFHAERAKRERQWQLLFTQYTVNPFRPIHMVTRKPMSWHENIDEPINADEFLTVLRRAAVAPREKYAEPQTEAQEIGWHLTPLVPLDRSDIRFYFPLQTTEITIHGYPEPRGGKSKD</sequence>
<keyword evidence="4" id="KW-0206">Cytoskeleton</keyword>
<dbReference type="GO" id="GO:0005856">
    <property type="term" value="C:cytoskeleton"/>
    <property type="evidence" value="ECO:0007669"/>
    <property type="project" value="UniProtKB-SubCell"/>
</dbReference>
<organism evidence="7 8">
    <name type="scientific">Zosterops borbonicus</name>
    <dbReference type="NCBI Taxonomy" id="364589"/>
    <lineage>
        <taxon>Eukaryota</taxon>
        <taxon>Metazoa</taxon>
        <taxon>Chordata</taxon>
        <taxon>Craniata</taxon>
        <taxon>Vertebrata</taxon>
        <taxon>Euteleostomi</taxon>
        <taxon>Archelosauria</taxon>
        <taxon>Archosauria</taxon>
        <taxon>Dinosauria</taxon>
        <taxon>Saurischia</taxon>
        <taxon>Theropoda</taxon>
        <taxon>Coelurosauria</taxon>
        <taxon>Aves</taxon>
        <taxon>Neognathae</taxon>
        <taxon>Neoaves</taxon>
        <taxon>Telluraves</taxon>
        <taxon>Australaves</taxon>
        <taxon>Passeriformes</taxon>
        <taxon>Sylvioidea</taxon>
        <taxon>Zosteropidae</taxon>
        <taxon>Zosterops</taxon>
    </lineage>
</organism>
<dbReference type="GO" id="GO:0097546">
    <property type="term" value="C:ciliary base"/>
    <property type="evidence" value="ECO:0007669"/>
    <property type="project" value="TreeGrafter"/>
</dbReference>
<keyword evidence="8" id="KW-1185">Reference proteome</keyword>
<proteinExistence type="inferred from homology"/>
<dbReference type="OrthoDB" id="446290at2759"/>
<dbReference type="Proteomes" id="UP000796761">
    <property type="component" value="Unassembled WGS sequence"/>
</dbReference>
<evidence type="ECO:0000256" key="2">
    <source>
        <dbReference type="ARBA" id="ARBA00004245"/>
    </source>
</evidence>
<evidence type="ECO:0000256" key="1">
    <source>
        <dbReference type="ARBA" id="ARBA00004138"/>
    </source>
</evidence>